<evidence type="ECO:0000313" key="1">
    <source>
        <dbReference type="EMBL" id="MFE5985271.1"/>
    </source>
</evidence>
<keyword evidence="2" id="KW-1185">Reference proteome</keyword>
<dbReference type="RefSeq" id="WP_386253848.1">
    <property type="nucleotide sequence ID" value="NZ_JBHTRV010000046.1"/>
</dbReference>
<dbReference type="EMBL" id="JBHTRV010000046">
    <property type="protein sequence ID" value="MFE5985271.1"/>
    <property type="molecule type" value="Genomic_DNA"/>
</dbReference>
<evidence type="ECO:0000313" key="2">
    <source>
        <dbReference type="Proteomes" id="UP001600424"/>
    </source>
</evidence>
<name>A0ABW6J5R5_STRWE</name>
<proteinExistence type="predicted"/>
<organism evidence="1 2">
    <name type="scientific">Streptomyces wedmorensis</name>
    <dbReference type="NCBI Taxonomy" id="43759"/>
    <lineage>
        <taxon>Bacteria</taxon>
        <taxon>Bacillati</taxon>
        <taxon>Actinomycetota</taxon>
        <taxon>Actinomycetes</taxon>
        <taxon>Kitasatosporales</taxon>
        <taxon>Streptomycetaceae</taxon>
        <taxon>Streptomyces</taxon>
    </lineage>
</organism>
<dbReference type="Proteomes" id="UP001600424">
    <property type="component" value="Unassembled WGS sequence"/>
</dbReference>
<reference evidence="1 2" key="1">
    <citation type="submission" date="2024-09" db="EMBL/GenBank/DDBJ databases">
        <title>The Natural Products Discovery Center: Release of the First 8490 Sequenced Strains for Exploring Actinobacteria Biosynthetic Diversity.</title>
        <authorList>
            <person name="Kalkreuter E."/>
            <person name="Kautsar S.A."/>
            <person name="Yang D."/>
            <person name="Bader C.D."/>
            <person name="Teijaro C.N."/>
            <person name="Fluegel L."/>
            <person name="Davis C.M."/>
            <person name="Simpson J.R."/>
            <person name="Lauterbach L."/>
            <person name="Steele A.D."/>
            <person name="Gui C."/>
            <person name="Meng S."/>
            <person name="Li G."/>
            <person name="Viehrig K."/>
            <person name="Ye F."/>
            <person name="Su P."/>
            <person name="Kiefer A.F."/>
            <person name="Nichols A."/>
            <person name="Cepeda A.J."/>
            <person name="Yan W."/>
            <person name="Fan B."/>
            <person name="Jiang Y."/>
            <person name="Adhikari A."/>
            <person name="Zheng C.-J."/>
            <person name="Schuster L."/>
            <person name="Cowan T.M."/>
            <person name="Smanski M.J."/>
            <person name="Chevrette M.G."/>
            <person name="De Carvalho L.P.S."/>
            <person name="Shen B."/>
        </authorList>
    </citation>
    <scope>NUCLEOTIDE SEQUENCE [LARGE SCALE GENOMIC DNA]</scope>
    <source>
        <strain evidence="1 2">NPDC056472</strain>
    </source>
</reference>
<protein>
    <submittedName>
        <fullName evidence="1">DUF6183 family protein</fullName>
    </submittedName>
</protein>
<comment type="caution">
    <text evidence="1">The sequence shown here is derived from an EMBL/GenBank/DDBJ whole genome shotgun (WGS) entry which is preliminary data.</text>
</comment>
<accession>A0ABW6J5R5</accession>
<sequence>MTEDIQKIVAELPGLTDVSGVKPIVDERVARGEAAFAADLGIALSAAGKAAGPSVWQYEAVLGYLLRLLATTPGPGNAAQALRLVASAFDSSGKGARYPASLLATGHAAEDLVPAFTGAASDELRSCLLQELVLRGVPVAQNPAIATWAAAPERLGHPLSWLPLTLSGIESEAALPSHGVGSSGWAMPYGPSSHRSVAMARDTIATGAVDTTSPAQAAAMAAAVETWTDESNGRVEARVFDLTEPLDAGSIPGALLTLGLECLAGVEESSGLSGAMRTPAEAWWVLFAAASTGGAYGYGAFGAYGRLATWRSMAALVGSPEDATPAEIEARALDCVWYGFDVDTEWFEQVAWDFGLAALSPNRRRLTVLAATDTD</sequence>
<dbReference type="Pfam" id="PF19681">
    <property type="entry name" value="DUF6183"/>
    <property type="match status" value="1"/>
</dbReference>
<dbReference type="InterPro" id="IPR045756">
    <property type="entry name" value="DUF6183"/>
</dbReference>
<gene>
    <name evidence="1" type="ORF">ACFQ63_36930</name>
</gene>